<reference evidence="3" key="1">
    <citation type="journal article" date="2019" name="Int. J. Syst. Evol. Microbiol.">
        <title>The Global Catalogue of Microorganisms (GCM) 10K type strain sequencing project: providing services to taxonomists for standard genome sequencing and annotation.</title>
        <authorList>
            <consortium name="The Broad Institute Genomics Platform"/>
            <consortium name="The Broad Institute Genome Sequencing Center for Infectious Disease"/>
            <person name="Wu L."/>
            <person name="Ma J."/>
        </authorList>
    </citation>
    <scope>NUCLEOTIDE SEQUENCE [LARGE SCALE GENOMIC DNA]</scope>
    <source>
        <strain evidence="3">CGMCC 1.12942</strain>
    </source>
</reference>
<gene>
    <name evidence="2" type="ORF">ACFQNG_08290</name>
</gene>
<evidence type="ECO:0000313" key="3">
    <source>
        <dbReference type="Proteomes" id="UP001596500"/>
    </source>
</evidence>
<name>A0ABW2RJL1_9BACL</name>
<evidence type="ECO:0000256" key="1">
    <source>
        <dbReference type="SAM" id="Phobius"/>
    </source>
</evidence>
<dbReference type="EMBL" id="JBHTBW010000020">
    <property type="protein sequence ID" value="MFC7441153.1"/>
    <property type="molecule type" value="Genomic_DNA"/>
</dbReference>
<feature type="transmembrane region" description="Helical" evidence="1">
    <location>
        <begin position="6"/>
        <end position="24"/>
    </location>
</feature>
<keyword evidence="3" id="KW-1185">Reference proteome</keyword>
<keyword evidence="1" id="KW-1133">Transmembrane helix</keyword>
<sequence length="65" mass="7321">MLITGAILLCVFLCLFAFFATFRLGSTQSQAKNEQYNRSRKKSIILLSVIYVIATLIGVLFVYLV</sequence>
<accession>A0ABW2RJL1</accession>
<keyword evidence="1" id="KW-0472">Membrane</keyword>
<dbReference type="Proteomes" id="UP001596500">
    <property type="component" value="Unassembled WGS sequence"/>
</dbReference>
<proteinExistence type="predicted"/>
<organism evidence="2 3">
    <name type="scientific">Laceyella putida</name>
    <dbReference type="NCBI Taxonomy" id="110101"/>
    <lineage>
        <taxon>Bacteria</taxon>
        <taxon>Bacillati</taxon>
        <taxon>Bacillota</taxon>
        <taxon>Bacilli</taxon>
        <taxon>Bacillales</taxon>
        <taxon>Thermoactinomycetaceae</taxon>
        <taxon>Laceyella</taxon>
    </lineage>
</organism>
<protein>
    <submittedName>
        <fullName evidence="2">Uncharacterized protein</fullName>
    </submittedName>
</protein>
<keyword evidence="1" id="KW-0812">Transmembrane</keyword>
<comment type="caution">
    <text evidence="2">The sequence shown here is derived from an EMBL/GenBank/DDBJ whole genome shotgun (WGS) entry which is preliminary data.</text>
</comment>
<dbReference type="RefSeq" id="WP_379864444.1">
    <property type="nucleotide sequence ID" value="NZ_JBHTBW010000020.1"/>
</dbReference>
<feature type="transmembrane region" description="Helical" evidence="1">
    <location>
        <begin position="44"/>
        <end position="64"/>
    </location>
</feature>
<evidence type="ECO:0000313" key="2">
    <source>
        <dbReference type="EMBL" id="MFC7441153.1"/>
    </source>
</evidence>